<organism evidence="1 2">
    <name type="scientific">Aedes aegypti</name>
    <name type="common">Yellowfever mosquito</name>
    <name type="synonym">Culex aegypti</name>
    <dbReference type="NCBI Taxonomy" id="7159"/>
    <lineage>
        <taxon>Eukaryota</taxon>
        <taxon>Metazoa</taxon>
        <taxon>Ecdysozoa</taxon>
        <taxon>Arthropoda</taxon>
        <taxon>Hexapoda</taxon>
        <taxon>Insecta</taxon>
        <taxon>Pterygota</taxon>
        <taxon>Neoptera</taxon>
        <taxon>Endopterygota</taxon>
        <taxon>Diptera</taxon>
        <taxon>Nematocera</taxon>
        <taxon>Culicoidea</taxon>
        <taxon>Culicidae</taxon>
        <taxon>Culicinae</taxon>
        <taxon>Aedini</taxon>
        <taxon>Aedes</taxon>
        <taxon>Stegomyia</taxon>
    </lineage>
</organism>
<dbReference type="Proteomes" id="UP000682892">
    <property type="component" value="Chromosome 3"/>
</dbReference>
<dbReference type="AlphaFoldDB" id="Q174R5"/>
<dbReference type="EMBL" id="CH477406">
    <property type="protein sequence ID" value="EAT41586.1"/>
    <property type="molecule type" value="Genomic_DNA"/>
</dbReference>
<proteinExistence type="predicted"/>
<sequence>MESFSLLSCRMCLRIPADDVLTFSVSDTFKGKQLDDLIGQLFGIKVNSHTNANFASGLSGKLEI</sequence>
<reference evidence="1" key="3">
    <citation type="submission" date="2012-09" db="EMBL/GenBank/DDBJ databases">
        <authorList>
            <consortium name="VectorBase"/>
        </authorList>
    </citation>
    <scope>NUCLEOTIDE SEQUENCE</scope>
    <source>
        <strain evidence="1">Liverpool</strain>
    </source>
</reference>
<evidence type="ECO:0000313" key="1">
    <source>
        <dbReference type="EMBL" id="EAT41586.1"/>
    </source>
</evidence>
<name>Q174R5_AEDAE</name>
<evidence type="ECO:0000313" key="2">
    <source>
        <dbReference type="Proteomes" id="UP000682892"/>
    </source>
</evidence>
<reference evidence="1" key="1">
    <citation type="submission" date="2005-10" db="EMBL/GenBank/DDBJ databases">
        <authorList>
            <person name="Loftus B.J."/>
            <person name="Nene V.M."/>
            <person name="Hannick L.I."/>
            <person name="Bidwell S."/>
            <person name="Haas B."/>
            <person name="Amedeo P."/>
            <person name="Orvis J."/>
            <person name="Wortman J.R."/>
            <person name="White O.R."/>
            <person name="Salzberg S."/>
            <person name="Shumway M."/>
            <person name="Koo H."/>
            <person name="Zhao Y."/>
            <person name="Holmes M."/>
            <person name="Miller J."/>
            <person name="Schatz M."/>
            <person name="Pop M."/>
            <person name="Pai G."/>
            <person name="Utterback T."/>
            <person name="Rogers Y.-H."/>
            <person name="Kravitz S."/>
            <person name="Fraser C.M."/>
        </authorList>
    </citation>
    <scope>NUCLEOTIDE SEQUENCE</scope>
    <source>
        <strain evidence="1">Liverpool</strain>
    </source>
</reference>
<dbReference type="HOGENOM" id="CLU_2869471_0_0_1"/>
<gene>
    <name evidence="1" type="ORF">AaeL_AAEL006812</name>
</gene>
<dbReference type="PaxDb" id="7159-AAEL006812-PA"/>
<reference evidence="1" key="2">
    <citation type="journal article" date="2007" name="Science">
        <title>Genome sequence of Aedes aegypti, a major arbovirus vector.</title>
        <authorList>
            <person name="Nene V."/>
            <person name="Wortman J.R."/>
            <person name="Lawson D."/>
            <person name="Haas B."/>
            <person name="Kodira C."/>
            <person name="Tu Z.J."/>
            <person name="Loftus B."/>
            <person name="Xi Z."/>
            <person name="Megy K."/>
            <person name="Grabherr M."/>
            <person name="Ren Q."/>
            <person name="Zdobnov E.M."/>
            <person name="Lobo N.F."/>
            <person name="Campbell K.S."/>
            <person name="Brown S.E."/>
            <person name="Bonaldo M.F."/>
            <person name="Zhu J."/>
            <person name="Sinkins S.P."/>
            <person name="Hogenkamp D.G."/>
            <person name="Amedeo P."/>
            <person name="Arensburger P."/>
            <person name="Atkinson P.W."/>
            <person name="Bidwell S."/>
            <person name="Biedler J."/>
            <person name="Birney E."/>
            <person name="Bruggner R.V."/>
            <person name="Costas J."/>
            <person name="Coy M.R."/>
            <person name="Crabtree J."/>
            <person name="Crawford M."/>
            <person name="Debruyn B."/>
            <person name="Decaprio D."/>
            <person name="Eiglmeier K."/>
            <person name="Eisenstadt E."/>
            <person name="El-Dorry H."/>
            <person name="Gelbart W.M."/>
            <person name="Gomes S.L."/>
            <person name="Hammond M."/>
            <person name="Hannick L.I."/>
            <person name="Hogan J.R."/>
            <person name="Holmes M.H."/>
            <person name="Jaffe D."/>
            <person name="Johnston J.S."/>
            <person name="Kennedy R.C."/>
            <person name="Koo H."/>
            <person name="Kravitz S."/>
            <person name="Kriventseva E.V."/>
            <person name="Kulp D."/>
            <person name="Labutti K."/>
            <person name="Lee E."/>
            <person name="Li S."/>
            <person name="Lovin D.D."/>
            <person name="Mao C."/>
            <person name="Mauceli E."/>
            <person name="Menck C.F."/>
            <person name="Miller J.R."/>
            <person name="Montgomery P."/>
            <person name="Mori A."/>
            <person name="Nascimento A.L."/>
            <person name="Naveira H.F."/>
            <person name="Nusbaum C."/>
            <person name="O'leary S."/>
            <person name="Orvis J."/>
            <person name="Pertea M."/>
            <person name="Quesneville H."/>
            <person name="Reidenbach K.R."/>
            <person name="Rogers Y.H."/>
            <person name="Roth C.W."/>
            <person name="Schneider J.R."/>
            <person name="Schatz M."/>
            <person name="Shumway M."/>
            <person name="Stanke M."/>
            <person name="Stinson E.O."/>
            <person name="Tubio J.M."/>
            <person name="Vanzee J.P."/>
            <person name="Verjovski-Almeida S."/>
            <person name="Werner D."/>
            <person name="White O."/>
            <person name="Wyder S."/>
            <person name="Zeng Q."/>
            <person name="Zhao Q."/>
            <person name="Zhao Y."/>
            <person name="Hill C.A."/>
            <person name="Raikhel A.S."/>
            <person name="Soares M.B."/>
            <person name="Knudson D.L."/>
            <person name="Lee N.H."/>
            <person name="Galagan J."/>
            <person name="Salzberg S.L."/>
            <person name="Paulsen I.T."/>
            <person name="Dimopoulos G."/>
            <person name="Collins F.H."/>
            <person name="Birren B."/>
            <person name="Fraser-Liggett C.M."/>
            <person name="Severson D.W."/>
        </authorList>
    </citation>
    <scope>NUCLEOTIDE SEQUENCE [LARGE SCALE GENOMIC DNA]</scope>
    <source>
        <strain evidence="1">Liverpool</strain>
    </source>
</reference>
<protein>
    <submittedName>
        <fullName evidence="1">AAEL006812-PA</fullName>
    </submittedName>
</protein>
<accession>Q174R5</accession>